<dbReference type="Proteomes" id="UP001193081">
    <property type="component" value="Unassembled WGS sequence"/>
</dbReference>
<organism evidence="1 2">
    <name type="scientific">Candidatus Chloroploca mongolica</name>
    <dbReference type="NCBI Taxonomy" id="2528176"/>
    <lineage>
        <taxon>Bacteria</taxon>
        <taxon>Bacillati</taxon>
        <taxon>Chloroflexota</taxon>
        <taxon>Chloroflexia</taxon>
        <taxon>Chloroflexales</taxon>
        <taxon>Chloroflexineae</taxon>
        <taxon>Oscillochloridaceae</taxon>
        <taxon>Candidatus Chloroploca</taxon>
    </lineage>
</organism>
<keyword evidence="2" id="KW-1185">Reference proteome</keyword>
<comment type="caution">
    <text evidence="1">The sequence shown here is derived from an EMBL/GenBank/DDBJ whole genome shotgun (WGS) entry which is preliminary data.</text>
</comment>
<sequence>MFIDRVQAFNPAFVPDAHALSSVTAICTRLDGLPLAIELAATQSIIATMSRHSDVSLLMLTHHRKQGGHRAEAGVFVPTLPLGFAGSLFPQRHRQTWCATLRRVDSW</sequence>
<accession>A0ABS4DFA9</accession>
<evidence type="ECO:0000313" key="2">
    <source>
        <dbReference type="Proteomes" id="UP001193081"/>
    </source>
</evidence>
<dbReference type="EMBL" id="SIJK02000056">
    <property type="protein sequence ID" value="MBP1468117.1"/>
    <property type="molecule type" value="Genomic_DNA"/>
</dbReference>
<name>A0ABS4DFA9_9CHLR</name>
<proteinExistence type="predicted"/>
<reference evidence="1 2" key="1">
    <citation type="submission" date="2021-03" db="EMBL/GenBank/DDBJ databases">
        <authorList>
            <person name="Grouzdev D.S."/>
        </authorList>
    </citation>
    <scope>NUCLEOTIDE SEQUENCE [LARGE SCALE GENOMIC DNA]</scope>
    <source>
        <strain evidence="1 2">M50-1</strain>
    </source>
</reference>
<protein>
    <submittedName>
        <fullName evidence="1">Uncharacterized protein</fullName>
    </submittedName>
</protein>
<dbReference type="RefSeq" id="WP_135480546.1">
    <property type="nucleotide sequence ID" value="NZ_SIJK02000056.1"/>
</dbReference>
<evidence type="ECO:0000313" key="1">
    <source>
        <dbReference type="EMBL" id="MBP1468117.1"/>
    </source>
</evidence>
<gene>
    <name evidence="1" type="ORF">EYB53_020560</name>
</gene>